<accession>A0ABD2K644</accession>
<protein>
    <recommendedName>
        <fullName evidence="4">AMP deaminase</fullName>
        <ecNumber evidence="4">3.5.4.6</ecNumber>
    </recommendedName>
</protein>
<reference evidence="8 9" key="1">
    <citation type="submission" date="2024-10" db="EMBL/GenBank/DDBJ databases">
        <authorList>
            <person name="Kim D."/>
        </authorList>
    </citation>
    <scope>NUCLEOTIDE SEQUENCE [LARGE SCALE GENOMIC DNA]</scope>
    <source>
        <strain evidence="8">Taebaek</strain>
    </source>
</reference>
<dbReference type="GO" id="GO:0003876">
    <property type="term" value="F:AMP deaminase activity"/>
    <property type="evidence" value="ECO:0007669"/>
    <property type="project" value="UniProtKB-EC"/>
</dbReference>
<sequence length="172" mass="19463">MPSVECAAEYFCFETALWRGGRSEPSQHRFFTSESIAHGTKLSNAPALHYLFYLAQIGIAMSPMFNNNLFLTYERNPMPGYLKQGLNISLSTDDPLQFHLTKEPLKGKYSIARQLWKLTFCDMCELAKTSVLQEDLKVRWLGANRVSFRHEALVNELINLISANASQVKAVG</sequence>
<keyword evidence="6" id="KW-0378">Hydrolase</keyword>
<evidence type="ECO:0000256" key="2">
    <source>
        <dbReference type="ARBA" id="ARBA00004955"/>
    </source>
</evidence>
<dbReference type="InterPro" id="IPR032466">
    <property type="entry name" value="Metal_Hydrolase"/>
</dbReference>
<dbReference type="PROSITE" id="PS00485">
    <property type="entry name" value="A_DEAMINASE"/>
    <property type="match status" value="1"/>
</dbReference>
<dbReference type="Gene3D" id="3.20.20.140">
    <property type="entry name" value="Metal-dependent hydrolases"/>
    <property type="match status" value="1"/>
</dbReference>
<keyword evidence="9" id="KW-1185">Reference proteome</keyword>
<gene>
    <name evidence="8" type="ORF">niasHS_002090</name>
</gene>
<keyword evidence="5" id="KW-0479">Metal-binding</keyword>
<comment type="pathway">
    <text evidence="2">Purine metabolism; IMP biosynthesis via salvage pathway; IMP from AMP: step 1/1.</text>
</comment>
<dbReference type="EC" id="3.5.4.6" evidence="4"/>
<evidence type="ECO:0000313" key="9">
    <source>
        <dbReference type="Proteomes" id="UP001620645"/>
    </source>
</evidence>
<evidence type="ECO:0000256" key="3">
    <source>
        <dbReference type="ARBA" id="ARBA00006676"/>
    </source>
</evidence>
<dbReference type="AlphaFoldDB" id="A0ABD2K644"/>
<evidence type="ECO:0000256" key="1">
    <source>
        <dbReference type="ARBA" id="ARBA00001947"/>
    </source>
</evidence>
<name>A0ABD2K644_HETSC</name>
<dbReference type="EMBL" id="JBICCN010000051">
    <property type="protein sequence ID" value="KAL3098254.1"/>
    <property type="molecule type" value="Genomic_DNA"/>
</dbReference>
<evidence type="ECO:0000256" key="4">
    <source>
        <dbReference type="ARBA" id="ARBA00012775"/>
    </source>
</evidence>
<dbReference type="Pfam" id="PF19326">
    <property type="entry name" value="AMP_deaminase"/>
    <property type="match status" value="1"/>
</dbReference>
<evidence type="ECO:0000256" key="6">
    <source>
        <dbReference type="ARBA" id="ARBA00022801"/>
    </source>
</evidence>
<proteinExistence type="inferred from homology"/>
<comment type="cofactor">
    <cofactor evidence="1">
        <name>Zn(2+)</name>
        <dbReference type="ChEBI" id="CHEBI:29105"/>
    </cofactor>
</comment>
<dbReference type="InterPro" id="IPR006650">
    <property type="entry name" value="A/AMP_deam_AS"/>
</dbReference>
<organism evidence="8 9">
    <name type="scientific">Heterodera schachtii</name>
    <name type="common">Sugarbeet cyst nematode worm</name>
    <name type="synonym">Tylenchus schachtii</name>
    <dbReference type="NCBI Taxonomy" id="97005"/>
    <lineage>
        <taxon>Eukaryota</taxon>
        <taxon>Metazoa</taxon>
        <taxon>Ecdysozoa</taxon>
        <taxon>Nematoda</taxon>
        <taxon>Chromadorea</taxon>
        <taxon>Rhabditida</taxon>
        <taxon>Tylenchina</taxon>
        <taxon>Tylenchomorpha</taxon>
        <taxon>Tylenchoidea</taxon>
        <taxon>Heteroderidae</taxon>
        <taxon>Heteroderinae</taxon>
        <taxon>Heterodera</taxon>
    </lineage>
</organism>
<comment type="caution">
    <text evidence="8">The sequence shown here is derived from an EMBL/GenBank/DDBJ whole genome shotgun (WGS) entry which is preliminary data.</text>
</comment>
<dbReference type="PANTHER" id="PTHR11359">
    <property type="entry name" value="AMP DEAMINASE"/>
    <property type="match status" value="1"/>
</dbReference>
<evidence type="ECO:0000313" key="8">
    <source>
        <dbReference type="EMBL" id="KAL3098254.1"/>
    </source>
</evidence>
<dbReference type="PANTHER" id="PTHR11359:SF0">
    <property type="entry name" value="AMP DEAMINASE"/>
    <property type="match status" value="1"/>
</dbReference>
<dbReference type="Proteomes" id="UP001620645">
    <property type="component" value="Unassembled WGS sequence"/>
</dbReference>
<dbReference type="GO" id="GO:0046872">
    <property type="term" value="F:metal ion binding"/>
    <property type="evidence" value="ECO:0007669"/>
    <property type="project" value="UniProtKB-KW"/>
</dbReference>
<keyword evidence="7" id="KW-0862">Zinc</keyword>
<dbReference type="InterPro" id="IPR006329">
    <property type="entry name" value="AMPD"/>
</dbReference>
<evidence type="ECO:0000256" key="7">
    <source>
        <dbReference type="ARBA" id="ARBA00022833"/>
    </source>
</evidence>
<comment type="similarity">
    <text evidence="3">Belongs to the metallo-dependent hydrolases superfamily. Adenosine and AMP deaminases family.</text>
</comment>
<dbReference type="SUPFAM" id="SSF51556">
    <property type="entry name" value="Metallo-dependent hydrolases"/>
    <property type="match status" value="1"/>
</dbReference>
<evidence type="ECO:0000256" key="5">
    <source>
        <dbReference type="ARBA" id="ARBA00022723"/>
    </source>
</evidence>